<gene>
    <name evidence="1" type="ORF">GF339_04815</name>
</gene>
<dbReference type="Proteomes" id="UP000649604">
    <property type="component" value="Unassembled WGS sequence"/>
</dbReference>
<dbReference type="Pfam" id="PF11848">
    <property type="entry name" value="DUF3368"/>
    <property type="match status" value="1"/>
</dbReference>
<organism evidence="1 2">
    <name type="scientific">candidate division KSB3 bacterium</name>
    <dbReference type="NCBI Taxonomy" id="2044937"/>
    <lineage>
        <taxon>Bacteria</taxon>
        <taxon>candidate division KSB3</taxon>
    </lineage>
</organism>
<reference evidence="1" key="1">
    <citation type="submission" date="2019-11" db="EMBL/GenBank/DDBJ databases">
        <title>Microbial mats filling the niche in hypersaline microbial mats.</title>
        <authorList>
            <person name="Wong H.L."/>
            <person name="Macleod F.I."/>
            <person name="White R.A. III"/>
            <person name="Burns B.P."/>
        </authorList>
    </citation>
    <scope>NUCLEOTIDE SEQUENCE</scope>
    <source>
        <strain evidence="1">Rbin_158</strain>
    </source>
</reference>
<dbReference type="PANTHER" id="PTHR39550:SF1">
    <property type="entry name" value="SLL0658 PROTEIN"/>
    <property type="match status" value="1"/>
</dbReference>
<evidence type="ECO:0000313" key="1">
    <source>
        <dbReference type="EMBL" id="MBD3323882.1"/>
    </source>
</evidence>
<proteinExistence type="predicted"/>
<dbReference type="EMBL" id="WJJP01000150">
    <property type="protein sequence ID" value="MBD3323882.1"/>
    <property type="molecule type" value="Genomic_DNA"/>
</dbReference>
<sequence>MAVVIADAGPLIGIARIGYLCLLQQLYAAVLIPPRIAEELRLSGNRPGAKAIGHAIHAGWIEIAEVTSRQNIPLLDVLVDAGEAEAIRLALEHQADLLIIDDRKGRKAAKSHGIRIIGTGGVLIAAKQAGLIENVAPLLETLAAVGYRLSPELCKRILELANES</sequence>
<name>A0A9D5JTE5_9BACT</name>
<dbReference type="AlphaFoldDB" id="A0A9D5JTE5"/>
<protein>
    <submittedName>
        <fullName evidence="1">DUF3368 domain-containing protein</fullName>
    </submittedName>
</protein>
<dbReference type="InterPro" id="IPR021799">
    <property type="entry name" value="PIN-like_prokaryotic"/>
</dbReference>
<dbReference type="PANTHER" id="PTHR39550">
    <property type="entry name" value="SLL0658 PROTEIN"/>
    <property type="match status" value="1"/>
</dbReference>
<comment type="caution">
    <text evidence="1">The sequence shown here is derived from an EMBL/GenBank/DDBJ whole genome shotgun (WGS) entry which is preliminary data.</text>
</comment>
<evidence type="ECO:0000313" key="2">
    <source>
        <dbReference type="Proteomes" id="UP000649604"/>
    </source>
</evidence>
<accession>A0A9D5JTE5</accession>